<dbReference type="EC" id="2.4.1.227" evidence="10"/>
<dbReference type="GO" id="GO:0051301">
    <property type="term" value="P:cell division"/>
    <property type="evidence" value="ECO:0007669"/>
    <property type="project" value="UniProtKB-KW"/>
</dbReference>
<dbReference type="SUPFAM" id="SSF53756">
    <property type="entry name" value="UDP-Glycosyltransferase/glycogen phosphorylase"/>
    <property type="match status" value="1"/>
</dbReference>
<dbReference type="GO" id="GO:0008360">
    <property type="term" value="P:regulation of cell shape"/>
    <property type="evidence" value="ECO:0007669"/>
    <property type="project" value="UniProtKB-KW"/>
</dbReference>
<sequence length="338" mass="37091">MICITGGGTGGHLAIAKTLATELNSRGIKCIFIGSQKGQDRAWFENSELFSKTYFLPSSGVVDKKGLKKFLSLLNILKLIKQCHAIFKKDEICAVISVGGYSSASASMAGVLFAKPLFLHEQNAIIGRLNALLKPFAKGFFSSYFEPKYDYPIDKKFFEGARIRKELKQILFLGGSQGASFINSLALNLAPSLNEMGIKISHQSGEKEFGQICKNYEKLGIQADVFAFSKDMPRLMNKADICVSRAGASSLWELSANALPCVFIPYAHAASDHQYHNAKFLSDLGLCVLKRQNEIDAKLMLDIIKNMNLEQISKGLQGQISSGGASKIIDFVLENIKK</sequence>
<comment type="pathway">
    <text evidence="10">Cell wall biogenesis; peptidoglycan biosynthesis.</text>
</comment>
<gene>
    <name evidence="10 13" type="primary">murG</name>
    <name evidence="13" type="ORF">CINF_0878</name>
</gene>
<protein>
    <recommendedName>
        <fullName evidence="10">UDP-N-acetylglucosamine--N-acetylmuramyl-(pentapeptide) pyrophosphoryl-undecaprenol N-acetylglucosamine transferase</fullName>
        <ecNumber evidence="10">2.4.1.227</ecNumber>
    </recommendedName>
    <alternativeName>
        <fullName evidence="10">Undecaprenyl-PP-MurNAc-pentapeptide-UDPGlcNAc GlcNAc transferase</fullName>
    </alternativeName>
</protein>
<dbReference type="PANTHER" id="PTHR21015:SF22">
    <property type="entry name" value="GLYCOSYLTRANSFERASE"/>
    <property type="match status" value="1"/>
</dbReference>
<keyword evidence="9 10" id="KW-0961">Cell wall biogenesis/degradation</keyword>
<dbReference type="InterPro" id="IPR004276">
    <property type="entry name" value="GlycoTrans_28_N"/>
</dbReference>
<comment type="catalytic activity">
    <reaction evidence="10">
        <text>di-trans,octa-cis-undecaprenyl diphospho-N-acetyl-alpha-D-muramoyl-L-alanyl-D-glutamyl-meso-2,6-diaminopimeloyl-D-alanyl-D-alanine + UDP-N-acetyl-alpha-D-glucosamine = di-trans,octa-cis-undecaprenyl diphospho-[N-acetyl-alpha-D-glucosaminyl-(1-&gt;4)]-N-acetyl-alpha-D-muramoyl-L-alanyl-D-glutamyl-meso-2,6-diaminopimeloyl-D-alanyl-D-alanine + UDP + H(+)</text>
        <dbReference type="Rhea" id="RHEA:31227"/>
        <dbReference type="ChEBI" id="CHEBI:15378"/>
        <dbReference type="ChEBI" id="CHEBI:57705"/>
        <dbReference type="ChEBI" id="CHEBI:58223"/>
        <dbReference type="ChEBI" id="CHEBI:61387"/>
        <dbReference type="ChEBI" id="CHEBI:61388"/>
        <dbReference type="EC" id="2.4.1.227"/>
    </reaction>
</comment>
<dbReference type="Gene3D" id="3.40.50.2000">
    <property type="entry name" value="Glycogen Phosphorylase B"/>
    <property type="match status" value="2"/>
</dbReference>
<comment type="caution">
    <text evidence="10">Lacks conserved residue(s) required for the propagation of feature annotation.</text>
</comment>
<feature type="binding site" evidence="10">
    <location>
        <position position="274"/>
    </location>
    <ligand>
        <name>UDP-N-acetyl-alpha-D-glucosamine</name>
        <dbReference type="ChEBI" id="CHEBI:57705"/>
    </ligand>
</feature>
<dbReference type="InterPro" id="IPR007235">
    <property type="entry name" value="Glyco_trans_28_C"/>
</dbReference>
<evidence type="ECO:0000256" key="10">
    <source>
        <dbReference type="HAMAP-Rule" id="MF_00033"/>
    </source>
</evidence>
<evidence type="ECO:0000313" key="14">
    <source>
        <dbReference type="Proteomes" id="UP000509414"/>
    </source>
</evidence>
<dbReference type="HAMAP" id="MF_00033">
    <property type="entry name" value="MurG"/>
    <property type="match status" value="1"/>
</dbReference>
<feature type="domain" description="Glycosyl transferase family 28 C-terminal" evidence="12">
    <location>
        <begin position="170"/>
        <end position="310"/>
    </location>
</feature>
<keyword evidence="5 10" id="KW-0133">Cell shape</keyword>
<keyword evidence="14" id="KW-1185">Reference proteome</keyword>
<evidence type="ECO:0000256" key="5">
    <source>
        <dbReference type="ARBA" id="ARBA00022960"/>
    </source>
</evidence>
<comment type="similarity">
    <text evidence="10">Belongs to the glycosyltransferase 28 family. MurG subfamily.</text>
</comment>
<dbReference type="AlphaFoldDB" id="A0A7H9CH15"/>
<keyword evidence="2 10" id="KW-0132">Cell division</keyword>
<keyword evidence="1 10" id="KW-1003">Cell membrane</keyword>
<feature type="binding site" evidence="10">
    <location>
        <begin position="9"/>
        <end position="11"/>
    </location>
    <ligand>
        <name>UDP-N-acetyl-alpha-D-glucosamine</name>
        <dbReference type="ChEBI" id="CHEBI:57705"/>
    </ligand>
</feature>
<dbReference type="EMBL" id="CP049075">
    <property type="protein sequence ID" value="QLI05390.1"/>
    <property type="molecule type" value="Genomic_DNA"/>
</dbReference>
<organism evidence="13 14">
    <name type="scientific">Candidatus Campylobacter infans</name>
    <dbReference type="NCBI Taxonomy" id="2561898"/>
    <lineage>
        <taxon>Bacteria</taxon>
        <taxon>Pseudomonadati</taxon>
        <taxon>Campylobacterota</taxon>
        <taxon>Epsilonproteobacteria</taxon>
        <taxon>Campylobacterales</taxon>
        <taxon>Campylobacteraceae</taxon>
        <taxon>Campylobacter</taxon>
    </lineage>
</organism>
<keyword evidence="3 10" id="KW-0328">Glycosyltransferase</keyword>
<dbReference type="RefSeq" id="WP_179975884.1">
    <property type="nucleotide sequence ID" value="NZ_CP049075.1"/>
</dbReference>
<evidence type="ECO:0000313" key="13">
    <source>
        <dbReference type="EMBL" id="QLI05390.1"/>
    </source>
</evidence>
<keyword evidence="8 10" id="KW-0131">Cell cycle</keyword>
<evidence type="ECO:0000256" key="9">
    <source>
        <dbReference type="ARBA" id="ARBA00023316"/>
    </source>
</evidence>
<feature type="domain" description="Glycosyltransferase family 28 N-terminal" evidence="11">
    <location>
        <begin position="2"/>
        <end position="139"/>
    </location>
</feature>
<accession>A0A7H9CH15</accession>
<name>A0A7H9CH15_9BACT</name>
<feature type="binding site" evidence="10">
    <location>
        <position position="123"/>
    </location>
    <ligand>
        <name>UDP-N-acetyl-alpha-D-glucosamine</name>
        <dbReference type="ChEBI" id="CHEBI:57705"/>
    </ligand>
</feature>
<dbReference type="PANTHER" id="PTHR21015">
    <property type="entry name" value="UDP-N-ACETYLGLUCOSAMINE--N-ACETYLMURAMYL-(PENTAPEPTIDE) PYROPHOSPHORYL-UNDECAPRENOL N-ACETYLGLUCOSAMINE TRANSFERASE 1"/>
    <property type="match status" value="1"/>
</dbReference>
<keyword evidence="4 10" id="KW-0808">Transferase</keyword>
<comment type="subcellular location">
    <subcellularLocation>
        <location evidence="10">Cell membrane</location>
        <topology evidence="10">Peripheral membrane protein</topology>
        <orientation evidence="10">Cytoplasmic side</orientation>
    </subcellularLocation>
</comment>
<evidence type="ECO:0000256" key="1">
    <source>
        <dbReference type="ARBA" id="ARBA00022475"/>
    </source>
</evidence>
<dbReference type="GO" id="GO:0071555">
    <property type="term" value="P:cell wall organization"/>
    <property type="evidence" value="ECO:0007669"/>
    <property type="project" value="UniProtKB-KW"/>
</dbReference>
<keyword evidence="7 10" id="KW-0472">Membrane</keyword>
<keyword evidence="6 10" id="KW-0573">Peptidoglycan synthesis</keyword>
<evidence type="ECO:0000256" key="4">
    <source>
        <dbReference type="ARBA" id="ARBA00022679"/>
    </source>
</evidence>
<evidence type="ECO:0000259" key="12">
    <source>
        <dbReference type="Pfam" id="PF04101"/>
    </source>
</evidence>
<evidence type="ECO:0000256" key="7">
    <source>
        <dbReference type="ARBA" id="ARBA00023136"/>
    </source>
</evidence>
<evidence type="ECO:0000256" key="2">
    <source>
        <dbReference type="ARBA" id="ARBA00022618"/>
    </source>
</evidence>
<evidence type="ECO:0000256" key="6">
    <source>
        <dbReference type="ARBA" id="ARBA00022984"/>
    </source>
</evidence>
<dbReference type="Pfam" id="PF03033">
    <property type="entry name" value="Glyco_transf_28"/>
    <property type="match status" value="1"/>
</dbReference>
<dbReference type="UniPathway" id="UPA00219"/>
<evidence type="ECO:0000256" key="3">
    <source>
        <dbReference type="ARBA" id="ARBA00022676"/>
    </source>
</evidence>
<dbReference type="Proteomes" id="UP000509414">
    <property type="component" value="Chromosome"/>
</dbReference>
<evidence type="ECO:0000256" key="8">
    <source>
        <dbReference type="ARBA" id="ARBA00023306"/>
    </source>
</evidence>
<dbReference type="Pfam" id="PF04101">
    <property type="entry name" value="Glyco_tran_28_C"/>
    <property type="match status" value="1"/>
</dbReference>
<evidence type="ECO:0000259" key="11">
    <source>
        <dbReference type="Pfam" id="PF03033"/>
    </source>
</evidence>
<proteinExistence type="inferred from homology"/>
<dbReference type="GO" id="GO:0005975">
    <property type="term" value="P:carbohydrate metabolic process"/>
    <property type="evidence" value="ECO:0007669"/>
    <property type="project" value="InterPro"/>
</dbReference>
<dbReference type="CDD" id="cd03785">
    <property type="entry name" value="GT28_MurG"/>
    <property type="match status" value="1"/>
</dbReference>
<feature type="binding site" evidence="10">
    <location>
        <position position="176"/>
    </location>
    <ligand>
        <name>UDP-N-acetyl-alpha-D-glucosamine</name>
        <dbReference type="ChEBI" id="CHEBI:57705"/>
    </ligand>
</feature>
<dbReference type="InterPro" id="IPR006009">
    <property type="entry name" value="GlcNAc_MurG"/>
</dbReference>
<dbReference type="GO" id="GO:0005886">
    <property type="term" value="C:plasma membrane"/>
    <property type="evidence" value="ECO:0007669"/>
    <property type="project" value="UniProtKB-SubCell"/>
</dbReference>
<reference evidence="13 14" key="1">
    <citation type="submission" date="2020-02" db="EMBL/GenBank/DDBJ databases">
        <title>Complete genome sequence of the novel Campylobacter species Candidatus Campylobacter infans.</title>
        <authorList>
            <person name="Duim B."/>
            <person name="Zomer A."/>
            <person name="van der Graaf L."/>
            <person name="Wagenaar J."/>
        </authorList>
    </citation>
    <scope>NUCLEOTIDE SEQUENCE [LARGE SCALE GENOMIC DNA]</scope>
    <source>
        <strain evidence="13 14">19S00001</strain>
    </source>
</reference>
<comment type="function">
    <text evidence="10">Cell wall formation. Catalyzes the transfer of a GlcNAc subunit on undecaprenyl-pyrophosphoryl-MurNAc-pentapeptide (lipid intermediate I) to form undecaprenyl-pyrophosphoryl-MurNAc-(pentapeptide)GlcNAc (lipid intermediate II).</text>
</comment>
<dbReference type="GO" id="GO:0009252">
    <property type="term" value="P:peptidoglycan biosynthetic process"/>
    <property type="evidence" value="ECO:0007669"/>
    <property type="project" value="UniProtKB-UniRule"/>
</dbReference>
<dbReference type="KEGG" id="cinf:CINF_0878"/>
<dbReference type="GO" id="GO:0050511">
    <property type="term" value="F:undecaprenyldiphospho-muramoylpentapeptide beta-N-acetylglucosaminyltransferase activity"/>
    <property type="evidence" value="ECO:0007669"/>
    <property type="project" value="UniProtKB-UniRule"/>
</dbReference>